<dbReference type="KEGG" id="lenr:94171165"/>
<dbReference type="Proteomes" id="UP000674179">
    <property type="component" value="Chromosome 26"/>
</dbReference>
<name>A0A836HH53_LEIEN</name>
<dbReference type="GeneID" id="94171165"/>
<organism evidence="2 3">
    <name type="scientific">Leishmania enriettii</name>
    <dbReference type="NCBI Taxonomy" id="5663"/>
    <lineage>
        <taxon>Eukaryota</taxon>
        <taxon>Discoba</taxon>
        <taxon>Euglenozoa</taxon>
        <taxon>Kinetoplastea</taxon>
        <taxon>Metakinetoplastina</taxon>
        <taxon>Trypanosomatida</taxon>
        <taxon>Trypanosomatidae</taxon>
        <taxon>Leishmaniinae</taxon>
        <taxon>Leishmania</taxon>
    </lineage>
</organism>
<dbReference type="RefSeq" id="XP_067692221.1">
    <property type="nucleotide sequence ID" value="XM_067835655.1"/>
</dbReference>
<accession>A0A836HH53</accession>
<gene>
    <name evidence="2" type="ORF">CUR178_03929</name>
</gene>
<sequence length="160" mass="16950">MRGAFGASRLLRRFLPSKDVEALLQSVLEHHTAQEESSMVVSTLAIPPDHGDEGVLPLLGSLSCLRRHPDDGTTDLMAREETVIAFAAGGGVRKEPPGLAGGLPTSPRQQESDFSGVRAGQRESLDAPADQKYFTLNTVPGNPMISFFGDPEAVGALGRA</sequence>
<proteinExistence type="predicted"/>
<reference evidence="2 3" key="1">
    <citation type="submission" date="2021-02" db="EMBL/GenBank/DDBJ databases">
        <title>Leishmania (Mundinia) enrietti genome sequencing and assembly.</title>
        <authorList>
            <person name="Almutairi H."/>
            <person name="Gatherer D."/>
        </authorList>
    </citation>
    <scope>NUCLEOTIDE SEQUENCE [LARGE SCALE GENOMIC DNA]</scope>
    <source>
        <strain evidence="2">CUR178</strain>
    </source>
</reference>
<protein>
    <submittedName>
        <fullName evidence="2">Uncharacterized protein</fullName>
    </submittedName>
</protein>
<dbReference type="AlphaFoldDB" id="A0A836HH53"/>
<evidence type="ECO:0000256" key="1">
    <source>
        <dbReference type="SAM" id="MobiDB-lite"/>
    </source>
</evidence>
<evidence type="ECO:0000313" key="3">
    <source>
        <dbReference type="Proteomes" id="UP000674179"/>
    </source>
</evidence>
<feature type="region of interest" description="Disordered" evidence="1">
    <location>
        <begin position="89"/>
        <end position="131"/>
    </location>
</feature>
<comment type="caution">
    <text evidence="2">The sequence shown here is derived from an EMBL/GenBank/DDBJ whole genome shotgun (WGS) entry which is preliminary data.</text>
</comment>
<evidence type="ECO:0000313" key="2">
    <source>
        <dbReference type="EMBL" id="KAG5476755.1"/>
    </source>
</evidence>
<keyword evidence="3" id="KW-1185">Reference proteome</keyword>
<dbReference type="EMBL" id="JAFHKP010000026">
    <property type="protein sequence ID" value="KAG5476755.1"/>
    <property type="molecule type" value="Genomic_DNA"/>
</dbReference>